<gene>
    <name evidence="1" type="ORF">ANME2D_03434</name>
</gene>
<evidence type="ECO:0000313" key="1">
    <source>
        <dbReference type="EMBL" id="KCZ70318.1"/>
    </source>
</evidence>
<dbReference type="OrthoDB" id="378587at2157"/>
<name>A0A062V103_9EURY</name>
<keyword evidence="2" id="KW-1185">Reference proteome</keyword>
<organism evidence="1 2">
    <name type="scientific">Candidatus Methanoperedens nitratireducens</name>
    <dbReference type="NCBI Taxonomy" id="1392998"/>
    <lineage>
        <taxon>Archaea</taxon>
        <taxon>Methanobacteriati</taxon>
        <taxon>Methanobacteriota</taxon>
        <taxon>Stenosarchaea group</taxon>
        <taxon>Methanomicrobia</taxon>
        <taxon>Methanosarcinales</taxon>
        <taxon>ANME-2 cluster</taxon>
        <taxon>Candidatus Methanoperedentaceae</taxon>
        <taxon>Candidatus Methanoperedens</taxon>
    </lineage>
</organism>
<protein>
    <submittedName>
        <fullName evidence="1">Uncharacterized protein</fullName>
    </submittedName>
</protein>
<accession>A0A062V103</accession>
<dbReference type="Proteomes" id="UP000027153">
    <property type="component" value="Unassembled WGS sequence"/>
</dbReference>
<comment type="caution">
    <text evidence="1">The sequence shown here is derived from an EMBL/GenBank/DDBJ whole genome shotgun (WGS) entry which is preliminary data.</text>
</comment>
<dbReference type="AlphaFoldDB" id="A0A062V103"/>
<dbReference type="RefSeq" id="WP_048094062.1">
    <property type="nucleotide sequence ID" value="NZ_JMIY01000009.1"/>
</dbReference>
<dbReference type="EMBL" id="JMIY01000009">
    <property type="protein sequence ID" value="KCZ70318.1"/>
    <property type="molecule type" value="Genomic_DNA"/>
</dbReference>
<proteinExistence type="predicted"/>
<evidence type="ECO:0000313" key="2">
    <source>
        <dbReference type="Proteomes" id="UP000027153"/>
    </source>
</evidence>
<sequence>MKYAPRYITSIPIQNQQTGYINISLGSDKNGAIGIYFGDSVELEQSSNYMNDDAFPNSGLLASGKYSMWLSMFSRHIKMAFEDDD</sequence>
<reference evidence="1 2" key="1">
    <citation type="journal article" date="2013" name="Nature">
        <title>Anaerobic oxidation of methane coupled to nitrate reduction in a novel archaeal lineage.</title>
        <authorList>
            <person name="Haroon M.F."/>
            <person name="Hu S."/>
            <person name="Shi Y."/>
            <person name="Imelfort M."/>
            <person name="Keller J."/>
            <person name="Hugenholtz P."/>
            <person name="Yuan Z."/>
            <person name="Tyson G.W."/>
        </authorList>
    </citation>
    <scope>NUCLEOTIDE SEQUENCE [LARGE SCALE GENOMIC DNA]</scope>
    <source>
        <strain evidence="1 2">ANME-2d</strain>
    </source>
</reference>